<sequence>LKYSESLSKEVLTISKFFDRYQASPNDLILSGIIFNKEIQDKQKAIYIVLKNENLWESFCFPMFTTINLSHKYKNFLLKHLNKKLVRISFSDCENEILKFKLFHFFAKKLKDIWNDSQYKNQDKSITKATFSSQYIIHLVEFLKEYTKYTFQTACIESVATKCRNNQDGPRQCPDNFWFLTSQKPVHKSNENEFITFIEKLITISDLLKQSLDDLLIIEDLLCDKDEYDSS</sequence>
<dbReference type="Proteomes" id="UP000789405">
    <property type="component" value="Unassembled WGS sequence"/>
</dbReference>
<accession>A0A9N9P6V1</accession>
<reference evidence="1" key="1">
    <citation type="submission" date="2021-06" db="EMBL/GenBank/DDBJ databases">
        <authorList>
            <person name="Kallberg Y."/>
            <person name="Tangrot J."/>
            <person name="Rosling A."/>
        </authorList>
    </citation>
    <scope>NUCLEOTIDE SEQUENCE</scope>
    <source>
        <strain evidence="1">MA453B</strain>
    </source>
</reference>
<evidence type="ECO:0000313" key="2">
    <source>
        <dbReference type="Proteomes" id="UP000789405"/>
    </source>
</evidence>
<protein>
    <submittedName>
        <fullName evidence="1">22332_t:CDS:1</fullName>
    </submittedName>
</protein>
<name>A0A9N9P6V1_9GLOM</name>
<dbReference type="EMBL" id="CAJVPY010026102">
    <property type="protein sequence ID" value="CAG8789241.1"/>
    <property type="molecule type" value="Genomic_DNA"/>
</dbReference>
<feature type="non-terminal residue" evidence="1">
    <location>
        <position position="1"/>
    </location>
</feature>
<comment type="caution">
    <text evidence="1">The sequence shown here is derived from an EMBL/GenBank/DDBJ whole genome shotgun (WGS) entry which is preliminary data.</text>
</comment>
<feature type="non-terminal residue" evidence="1">
    <location>
        <position position="231"/>
    </location>
</feature>
<organism evidence="1 2">
    <name type="scientific">Dentiscutata erythropus</name>
    <dbReference type="NCBI Taxonomy" id="1348616"/>
    <lineage>
        <taxon>Eukaryota</taxon>
        <taxon>Fungi</taxon>
        <taxon>Fungi incertae sedis</taxon>
        <taxon>Mucoromycota</taxon>
        <taxon>Glomeromycotina</taxon>
        <taxon>Glomeromycetes</taxon>
        <taxon>Diversisporales</taxon>
        <taxon>Gigasporaceae</taxon>
        <taxon>Dentiscutata</taxon>
    </lineage>
</organism>
<gene>
    <name evidence="1" type="ORF">DERYTH_LOCUS21067</name>
</gene>
<keyword evidence="2" id="KW-1185">Reference proteome</keyword>
<proteinExistence type="predicted"/>
<evidence type="ECO:0000313" key="1">
    <source>
        <dbReference type="EMBL" id="CAG8789241.1"/>
    </source>
</evidence>
<dbReference type="OrthoDB" id="2323426at2759"/>
<dbReference type="AlphaFoldDB" id="A0A9N9P6V1"/>